<keyword evidence="2" id="KW-1133">Transmembrane helix</keyword>
<dbReference type="OrthoDB" id="195828at2759"/>
<name>W7T8K1_9STRA</name>
<accession>W7T8K1</accession>
<protein>
    <submittedName>
        <fullName evidence="3">Uncharacterized protein family Cys-rich</fullName>
    </submittedName>
</protein>
<feature type="compositionally biased region" description="Polar residues" evidence="1">
    <location>
        <begin position="16"/>
        <end position="28"/>
    </location>
</feature>
<dbReference type="Proteomes" id="UP000019335">
    <property type="component" value="Unassembled WGS sequence"/>
</dbReference>
<dbReference type="InterPro" id="IPR026898">
    <property type="entry name" value="PrsW"/>
</dbReference>
<dbReference type="EMBL" id="AZIL01002098">
    <property type="protein sequence ID" value="EWM22752.1"/>
    <property type="molecule type" value="Genomic_DNA"/>
</dbReference>
<feature type="transmembrane region" description="Helical" evidence="2">
    <location>
        <begin position="267"/>
        <end position="285"/>
    </location>
</feature>
<feature type="transmembrane region" description="Helical" evidence="2">
    <location>
        <begin position="539"/>
        <end position="558"/>
    </location>
</feature>
<dbReference type="NCBIfam" id="TIGR01571">
    <property type="entry name" value="A_thal_Cys_rich"/>
    <property type="match status" value="1"/>
</dbReference>
<dbReference type="InterPro" id="IPR006461">
    <property type="entry name" value="PLAC_motif_containing"/>
</dbReference>
<dbReference type="Pfam" id="PF04749">
    <property type="entry name" value="PLAC8"/>
    <property type="match status" value="1"/>
</dbReference>
<feature type="compositionally biased region" description="Polar residues" evidence="1">
    <location>
        <begin position="36"/>
        <end position="46"/>
    </location>
</feature>
<feature type="region of interest" description="Disordered" evidence="1">
    <location>
        <begin position="1"/>
        <end position="109"/>
    </location>
</feature>
<dbReference type="PANTHER" id="PTHR36844:SF1">
    <property type="entry name" value="PROTEASE PRSW"/>
    <property type="match status" value="1"/>
</dbReference>
<feature type="region of interest" description="Disordered" evidence="1">
    <location>
        <begin position="579"/>
        <end position="663"/>
    </location>
</feature>
<keyword evidence="4" id="KW-1185">Reference proteome</keyword>
<dbReference type="PANTHER" id="PTHR36844">
    <property type="entry name" value="PROTEASE PRSW"/>
    <property type="match status" value="1"/>
</dbReference>
<feature type="transmembrane region" description="Helical" evidence="2">
    <location>
        <begin position="504"/>
        <end position="527"/>
    </location>
</feature>
<feature type="compositionally biased region" description="Polar residues" evidence="1">
    <location>
        <begin position="621"/>
        <end position="639"/>
    </location>
</feature>
<proteinExistence type="predicted"/>
<feature type="transmembrane region" description="Helical" evidence="2">
    <location>
        <begin position="156"/>
        <end position="186"/>
    </location>
</feature>
<gene>
    <name evidence="3" type="ORF">Naga_100143g9</name>
</gene>
<dbReference type="Pfam" id="PF13367">
    <property type="entry name" value="PrsW-protease"/>
    <property type="match status" value="1"/>
</dbReference>
<evidence type="ECO:0000256" key="1">
    <source>
        <dbReference type="SAM" id="MobiDB-lite"/>
    </source>
</evidence>
<sequence length="663" mass="70474">MSSTPSSTGGGGSSTKAAPQSQSMQARTTVEPFESYQHTPASTGSLPTLVVRPPDAIPVAQSVGVTRQGVPPGTCPSSATRAGHPGASGVSSQQNPNGGPLPRQPHQPAREWTSPCLDWLHDGETCWWSLWCPLLLFSRTTARFDLVSSPLSFSCMVLGAAAVTAIFSAALGPFVSILSVLGFALWRAHYRGKIRAAYGIVGGWLEDLSLHVFCSPCAVAQEAREANAHGRPAKEFCTGEDLVPLTSDPTATGDLSFLASLRQVSRCSSLLLFASLLLFLLVLFHSSPGSGLVLTLAILQPLIVLYLVYWRRHRRAASLDTVVKLFAVGFFFTSQVAGMTEPVIEILLMAVAGAAGVLPTLDPETATEEDVQAWVHKNMGLVLLMCFSLAFFVAALVEELYKYLILRYCTLGGPMRNPQTILIYLISGALGFACAENIMYAFSGGTSLGPSPLGGSSSNKLSMFVDEISVLTLRALMPVHVICAALQAIQWVKSVAEDIPMSTFGLLFPAIFLHGSFDFILMAAGALVFGEHWDEEKGAAASLVIALGITVVSLLVTYRMWCAQQERLSADWLPVRDTESTERAAGQETGGGEGGGGEWVSARVGDPLVQQQDRRSGAAVNPSSPATMLASSQIPSSYHGNRRDEGLLSSTQALEQGGGPEIV</sequence>
<feature type="transmembrane region" description="Helical" evidence="2">
    <location>
        <begin position="421"/>
        <end position="442"/>
    </location>
</feature>
<evidence type="ECO:0000313" key="4">
    <source>
        <dbReference type="Proteomes" id="UP000019335"/>
    </source>
</evidence>
<dbReference type="GO" id="GO:0008233">
    <property type="term" value="F:peptidase activity"/>
    <property type="evidence" value="ECO:0007669"/>
    <property type="project" value="InterPro"/>
</dbReference>
<feature type="transmembrane region" description="Helical" evidence="2">
    <location>
        <begin position="291"/>
        <end position="309"/>
    </location>
</feature>
<dbReference type="AlphaFoldDB" id="W7T8K1"/>
<organism evidence="3 4">
    <name type="scientific">Nannochloropsis gaditana</name>
    <dbReference type="NCBI Taxonomy" id="72520"/>
    <lineage>
        <taxon>Eukaryota</taxon>
        <taxon>Sar</taxon>
        <taxon>Stramenopiles</taxon>
        <taxon>Ochrophyta</taxon>
        <taxon>Eustigmatophyceae</taxon>
        <taxon>Eustigmatales</taxon>
        <taxon>Monodopsidaceae</taxon>
        <taxon>Nannochloropsis</taxon>
    </lineage>
</organism>
<feature type="transmembrane region" description="Helical" evidence="2">
    <location>
        <begin position="381"/>
        <end position="401"/>
    </location>
</feature>
<feature type="transmembrane region" description="Helical" evidence="2">
    <location>
        <begin position="471"/>
        <end position="492"/>
    </location>
</feature>
<comment type="caution">
    <text evidence="3">The sequence shown here is derived from an EMBL/GenBank/DDBJ whole genome shotgun (WGS) entry which is preliminary data.</text>
</comment>
<keyword evidence="2" id="KW-0812">Transmembrane</keyword>
<keyword evidence="2" id="KW-0472">Membrane</keyword>
<reference evidence="3 4" key="1">
    <citation type="journal article" date="2014" name="Mol. Plant">
        <title>Chromosome Scale Genome Assembly and Transcriptome Profiling of Nannochloropsis gaditana in Nitrogen Depletion.</title>
        <authorList>
            <person name="Corteggiani Carpinelli E."/>
            <person name="Telatin A."/>
            <person name="Vitulo N."/>
            <person name="Forcato C."/>
            <person name="D'Angelo M."/>
            <person name="Schiavon R."/>
            <person name="Vezzi A."/>
            <person name="Giacometti G.M."/>
            <person name="Morosinotto T."/>
            <person name="Valle G."/>
        </authorList>
    </citation>
    <scope>NUCLEOTIDE SEQUENCE [LARGE SCALE GENOMIC DNA]</scope>
    <source>
        <strain evidence="3 4">B-31</strain>
    </source>
</reference>
<feature type="compositionally biased region" description="Gly residues" evidence="1">
    <location>
        <begin position="588"/>
        <end position="598"/>
    </location>
</feature>
<evidence type="ECO:0000313" key="3">
    <source>
        <dbReference type="EMBL" id="EWM22752.1"/>
    </source>
</evidence>
<evidence type="ECO:0000256" key="2">
    <source>
        <dbReference type="SAM" id="Phobius"/>
    </source>
</evidence>